<protein>
    <recommendedName>
        <fullName evidence="4">Secreted protein</fullName>
    </recommendedName>
</protein>
<evidence type="ECO:0000313" key="3">
    <source>
        <dbReference type="Proteomes" id="UP000824890"/>
    </source>
</evidence>
<evidence type="ECO:0000313" key="2">
    <source>
        <dbReference type="EMBL" id="KAH0862206.1"/>
    </source>
</evidence>
<proteinExistence type="predicted"/>
<name>A0ABQ7Y1Y9_BRANA</name>
<accession>A0ABQ7Y1Y9</accession>
<comment type="caution">
    <text evidence="1">The sequence shown here is derived from an EMBL/GenBank/DDBJ whole genome shotgun (WGS) entry which is preliminary data.</text>
</comment>
<dbReference type="EMBL" id="JAGKQM010000018">
    <property type="protein sequence ID" value="KAH0862202.1"/>
    <property type="molecule type" value="Genomic_DNA"/>
</dbReference>
<sequence length="75" mass="8503">MIDVLRAPLPSLFFYTDLLLCSISSSMGSLNLVRQPLFHGVPRGLRADLNLSSCLRWTVKGSRRRIRDYIAIVEP</sequence>
<gene>
    <name evidence="1" type="ORF">HID58_079413</name>
    <name evidence="2" type="ORF">HID58_079417</name>
</gene>
<dbReference type="EMBL" id="JAGKQM010000018">
    <property type="protein sequence ID" value="KAH0862206.1"/>
    <property type="molecule type" value="Genomic_DNA"/>
</dbReference>
<reference evidence="1 3" key="1">
    <citation type="submission" date="2021-05" db="EMBL/GenBank/DDBJ databases">
        <title>Genome Assembly of Synthetic Allotetraploid Brassica napus Reveals Homoeologous Exchanges between Subgenomes.</title>
        <authorList>
            <person name="Davis J.T."/>
        </authorList>
    </citation>
    <scope>NUCLEOTIDE SEQUENCE [LARGE SCALE GENOMIC DNA]</scope>
    <source>
        <strain evidence="3">cv. Da-Ae</strain>
        <tissue evidence="1">Seedling</tissue>
    </source>
</reference>
<dbReference type="Proteomes" id="UP000824890">
    <property type="component" value="Unassembled WGS sequence"/>
</dbReference>
<evidence type="ECO:0008006" key="4">
    <source>
        <dbReference type="Google" id="ProtNLM"/>
    </source>
</evidence>
<evidence type="ECO:0000313" key="1">
    <source>
        <dbReference type="EMBL" id="KAH0862202.1"/>
    </source>
</evidence>
<organism evidence="1 3">
    <name type="scientific">Brassica napus</name>
    <name type="common">Rape</name>
    <dbReference type="NCBI Taxonomy" id="3708"/>
    <lineage>
        <taxon>Eukaryota</taxon>
        <taxon>Viridiplantae</taxon>
        <taxon>Streptophyta</taxon>
        <taxon>Embryophyta</taxon>
        <taxon>Tracheophyta</taxon>
        <taxon>Spermatophyta</taxon>
        <taxon>Magnoliopsida</taxon>
        <taxon>eudicotyledons</taxon>
        <taxon>Gunneridae</taxon>
        <taxon>Pentapetalae</taxon>
        <taxon>rosids</taxon>
        <taxon>malvids</taxon>
        <taxon>Brassicales</taxon>
        <taxon>Brassicaceae</taxon>
        <taxon>Brassiceae</taxon>
        <taxon>Brassica</taxon>
    </lineage>
</organism>
<keyword evidence="3" id="KW-1185">Reference proteome</keyword>